<dbReference type="InterPro" id="IPR024555">
    <property type="entry name" value="PX-associated"/>
</dbReference>
<dbReference type="Pfam" id="PF12825">
    <property type="entry name" value="DUF3818"/>
    <property type="match status" value="1"/>
</dbReference>
<feature type="compositionally biased region" description="Polar residues" evidence="1">
    <location>
        <begin position="346"/>
        <end position="355"/>
    </location>
</feature>
<evidence type="ECO:0000313" key="3">
    <source>
        <dbReference type="EMBL" id="KZT66018.1"/>
    </source>
</evidence>
<feature type="compositionally biased region" description="Basic and acidic residues" evidence="1">
    <location>
        <begin position="977"/>
        <end position="995"/>
    </location>
</feature>
<feature type="compositionally biased region" description="Low complexity" evidence="1">
    <location>
        <begin position="1039"/>
        <end position="1055"/>
    </location>
</feature>
<feature type="compositionally biased region" description="Acidic residues" evidence="1">
    <location>
        <begin position="941"/>
        <end position="968"/>
    </location>
</feature>
<evidence type="ECO:0000259" key="2">
    <source>
        <dbReference type="PROSITE" id="PS50195"/>
    </source>
</evidence>
<dbReference type="OrthoDB" id="2117459at2759"/>
<dbReference type="SUPFAM" id="SSF64268">
    <property type="entry name" value="PX domain"/>
    <property type="match status" value="1"/>
</dbReference>
<reference evidence="3 4" key="1">
    <citation type="journal article" date="2016" name="Mol. Biol. Evol.">
        <title>Comparative Genomics of Early-Diverging Mushroom-Forming Fungi Provides Insights into the Origins of Lignocellulose Decay Capabilities.</title>
        <authorList>
            <person name="Nagy L.G."/>
            <person name="Riley R."/>
            <person name="Tritt A."/>
            <person name="Adam C."/>
            <person name="Daum C."/>
            <person name="Floudas D."/>
            <person name="Sun H."/>
            <person name="Yadav J.S."/>
            <person name="Pangilinan J."/>
            <person name="Larsson K.H."/>
            <person name="Matsuura K."/>
            <person name="Barry K."/>
            <person name="Labutti K."/>
            <person name="Kuo R."/>
            <person name="Ohm R.A."/>
            <person name="Bhattacharya S.S."/>
            <person name="Shirouzu T."/>
            <person name="Yoshinaga Y."/>
            <person name="Martin F.M."/>
            <person name="Grigoriev I.V."/>
            <person name="Hibbett D.S."/>
        </authorList>
    </citation>
    <scope>NUCLEOTIDE SEQUENCE [LARGE SCALE GENOMIC DNA]</scope>
    <source>
        <strain evidence="3 4">L-15889</strain>
    </source>
</reference>
<feature type="compositionally biased region" description="Polar residues" evidence="1">
    <location>
        <begin position="19"/>
        <end position="28"/>
    </location>
</feature>
<evidence type="ECO:0000256" key="1">
    <source>
        <dbReference type="SAM" id="MobiDB-lite"/>
    </source>
</evidence>
<dbReference type="InterPro" id="IPR001683">
    <property type="entry name" value="PX_dom"/>
</dbReference>
<dbReference type="EMBL" id="KV429096">
    <property type="protein sequence ID" value="KZT66018.1"/>
    <property type="molecule type" value="Genomic_DNA"/>
</dbReference>
<dbReference type="PANTHER" id="PTHR47185">
    <property type="entry name" value="PX DOMAIN-CONTAINING PROTEIN YPR097W"/>
    <property type="match status" value="1"/>
</dbReference>
<sequence length="1140" mass="126765">MVDAASSSPLALDYARHPSMNSVPSSPTEAFATPLSSPPKPSVPLSEEPSTSSASEKPLPAIQHSPELKEEKPLPPIRHDSPVQEQQPLPPPSQTHDLPASDPNTLTPLRAHYLKKELISLEFQRELNALTAVPTNNVSPFSYLGPPFTPPPKDAPALELPFLRYSFRKFVLSFPFLTDAPRDFFPDKLQPFLGSMLSRNMSSTSILDEGDEDSEEAARHKLLAKLERHAAMLMTSGVKLQEKEEVVRLKQADLDRLEVLARKRAARESKLKDRFEVNVICVRTVTERGRVRSRVHEEFIIRTKRPHQPDVFVSRRYGDFKTLANELHKAHPGESIPAPPPKDRTTVNLSTSVSAMSPPGLRSTPPGSHPVPMSFSVPGGFYQNQNNASRDSFSSQGTSSPTSPTFSAAQGYSGGAARLSREKNRLTLRAYLHSLLAVSELAGSPVLRSFLLSGPTKLSHEELEDAKRREEADQLREDGRKRFAKEIAARVDGLRDAAKSVKGELFAKDGLTQIFATIKVTEDIRKLPVNFQAVVEWARISLASTVFQHFVAADNASETFASLKRIHGLMPYFMLKTALKVSNPVAMIRGVLDLFLAQPFGGRSLLQRMFTGSLVEEVRAVEEDIEAIKEKIDDPVICEKIRQFVYAPREIQAVYKADAAAEGIHVLAAVLRSGEEPLLSRAQMQRVHRSHRAHKEYLKYVESLQDSDDDDGPQDEEAWLFEDLSVLARLHSRIKDREQLIEIIFEGSTADLLKDIITIFYAPLAQVYRAASIADSLGDMQNFMNDLIRTVESTEELSQSDPAKTVQIYIDLIKRHEQAFYSFVHKVHSKGEGLFTNLMRWIELFITLMRDGLGERISMEFILPHTGPEREAIIREVDAIALYHYKLKVAYEDKVRKRFGRTQGMNDADAEDEVAAELVNGVVKDLSFGELIQGDADDIAAEETDSEEDDSSDEDDWSSDEDDSDETGSSESSDGSDGGRTEREGTPHPRQRERQPSLPPQSPESQRSTNSIQSPTSPNSPGSSVKRSHTLGHVPLPLPSKSKSKASSVQSSPRSSTDRPPAVVRHSRSLIIKQPGKRSPPPPLPKSAPANSQSPRSKSGTRPQTVPRKKKEATIQPPELHHLPQLLPIFMELMKPLLRS</sequence>
<dbReference type="InterPro" id="IPR036871">
    <property type="entry name" value="PX_dom_sf"/>
</dbReference>
<accession>A0A165MR97</accession>
<feature type="region of interest" description="Disordered" evidence="1">
    <location>
        <begin position="329"/>
        <end position="411"/>
    </location>
</feature>
<dbReference type="PROSITE" id="PS50195">
    <property type="entry name" value="PX"/>
    <property type="match status" value="1"/>
</dbReference>
<gene>
    <name evidence="3" type="ORF">DAEQUDRAFT_768378</name>
</gene>
<feature type="compositionally biased region" description="Polar residues" evidence="1">
    <location>
        <begin position="1091"/>
        <end position="1104"/>
    </location>
</feature>
<dbReference type="Pfam" id="PF12828">
    <property type="entry name" value="PXB"/>
    <property type="match status" value="1"/>
</dbReference>
<feature type="region of interest" description="Disordered" evidence="1">
    <location>
        <begin position="1"/>
        <end position="106"/>
    </location>
</feature>
<dbReference type="Pfam" id="PF00787">
    <property type="entry name" value="PX"/>
    <property type="match status" value="1"/>
</dbReference>
<dbReference type="InterPro" id="IPR047168">
    <property type="entry name" value="LEC1-like"/>
</dbReference>
<evidence type="ECO:0000313" key="4">
    <source>
        <dbReference type="Proteomes" id="UP000076727"/>
    </source>
</evidence>
<feature type="compositionally biased region" description="Basic and acidic residues" evidence="1">
    <location>
        <begin position="66"/>
        <end position="82"/>
    </location>
</feature>
<dbReference type="InterPro" id="IPR024554">
    <property type="entry name" value="LEC1-like_C"/>
</dbReference>
<feature type="compositionally biased region" description="Low complexity" evidence="1">
    <location>
        <begin position="392"/>
        <end position="410"/>
    </location>
</feature>
<organism evidence="3 4">
    <name type="scientific">Daedalea quercina L-15889</name>
    <dbReference type="NCBI Taxonomy" id="1314783"/>
    <lineage>
        <taxon>Eukaryota</taxon>
        <taxon>Fungi</taxon>
        <taxon>Dikarya</taxon>
        <taxon>Basidiomycota</taxon>
        <taxon>Agaricomycotina</taxon>
        <taxon>Agaricomycetes</taxon>
        <taxon>Polyporales</taxon>
        <taxon>Fomitopsis</taxon>
    </lineage>
</organism>
<feature type="domain" description="PX" evidence="2">
    <location>
        <begin position="277"/>
        <end position="458"/>
    </location>
</feature>
<feature type="compositionally biased region" description="Polar residues" evidence="1">
    <location>
        <begin position="382"/>
        <end position="391"/>
    </location>
</feature>
<feature type="compositionally biased region" description="Polar residues" evidence="1">
    <location>
        <begin position="1009"/>
        <end position="1025"/>
    </location>
</feature>
<dbReference type="PANTHER" id="PTHR47185:SF1">
    <property type="entry name" value="PX DOMAIN-CONTAINING PROTEIN YPR097W"/>
    <property type="match status" value="1"/>
</dbReference>
<dbReference type="GO" id="GO:0035091">
    <property type="term" value="F:phosphatidylinositol binding"/>
    <property type="evidence" value="ECO:0007669"/>
    <property type="project" value="InterPro"/>
</dbReference>
<name>A0A165MR97_9APHY</name>
<feature type="region of interest" description="Disordered" evidence="1">
    <location>
        <begin position="941"/>
        <end position="1123"/>
    </location>
</feature>
<dbReference type="CDD" id="cd06869">
    <property type="entry name" value="PX_UP2_fungi"/>
    <property type="match status" value="1"/>
</dbReference>
<keyword evidence="4" id="KW-1185">Reference proteome</keyword>
<dbReference type="Gene3D" id="3.30.1520.10">
    <property type="entry name" value="Phox-like domain"/>
    <property type="match status" value="1"/>
</dbReference>
<dbReference type="SMART" id="SM00312">
    <property type="entry name" value="PX"/>
    <property type="match status" value="1"/>
</dbReference>
<dbReference type="AlphaFoldDB" id="A0A165MR97"/>
<proteinExistence type="predicted"/>
<dbReference type="STRING" id="1314783.A0A165MR97"/>
<protein>
    <recommendedName>
        <fullName evidence="2">PX domain-containing protein</fullName>
    </recommendedName>
</protein>
<dbReference type="Proteomes" id="UP000076727">
    <property type="component" value="Unassembled WGS sequence"/>
</dbReference>